<dbReference type="PROSITE" id="PS51186">
    <property type="entry name" value="GNAT"/>
    <property type="match status" value="1"/>
</dbReference>
<dbReference type="Pfam" id="PF00583">
    <property type="entry name" value="Acetyltransf_1"/>
    <property type="match status" value="1"/>
</dbReference>
<protein>
    <submittedName>
        <fullName evidence="2">GCN5-related N-acetyltransferase</fullName>
    </submittedName>
</protein>
<dbReference type="InterPro" id="IPR000182">
    <property type="entry name" value="GNAT_dom"/>
</dbReference>
<feature type="domain" description="N-acetyltransferase" evidence="1">
    <location>
        <begin position="1"/>
        <end position="139"/>
    </location>
</feature>
<name>A0A0L6JUJ7_9FIRM</name>
<keyword evidence="2" id="KW-0808">Transferase</keyword>
<evidence type="ECO:0000313" key="3">
    <source>
        <dbReference type="Proteomes" id="UP000036923"/>
    </source>
</evidence>
<organism evidence="2 3">
    <name type="scientific">Pseudobacteroides cellulosolvens ATCC 35603 = DSM 2933</name>
    <dbReference type="NCBI Taxonomy" id="398512"/>
    <lineage>
        <taxon>Bacteria</taxon>
        <taxon>Bacillati</taxon>
        <taxon>Bacillota</taxon>
        <taxon>Clostridia</taxon>
        <taxon>Eubacteriales</taxon>
        <taxon>Oscillospiraceae</taxon>
        <taxon>Pseudobacteroides</taxon>
    </lineage>
</organism>
<proteinExistence type="predicted"/>
<dbReference type="Gene3D" id="3.40.630.30">
    <property type="match status" value="1"/>
</dbReference>
<dbReference type="GO" id="GO:0016747">
    <property type="term" value="F:acyltransferase activity, transferring groups other than amino-acyl groups"/>
    <property type="evidence" value="ECO:0007669"/>
    <property type="project" value="InterPro"/>
</dbReference>
<dbReference type="Proteomes" id="UP000036923">
    <property type="component" value="Unassembled WGS sequence"/>
</dbReference>
<dbReference type="EMBL" id="LGTC01000001">
    <property type="protein sequence ID" value="KNY29394.1"/>
    <property type="molecule type" value="Genomic_DNA"/>
</dbReference>
<reference evidence="3" key="1">
    <citation type="submission" date="2015-07" db="EMBL/GenBank/DDBJ databases">
        <title>Near-Complete Genome Sequence of the Cellulolytic Bacterium Bacteroides (Pseudobacteroides) cellulosolvens ATCC 35603.</title>
        <authorList>
            <person name="Dassa B."/>
            <person name="Utturkar S.M."/>
            <person name="Klingeman D.M."/>
            <person name="Hurt R.A."/>
            <person name="Keller M."/>
            <person name="Xu J."/>
            <person name="Reddy Y.H.K."/>
            <person name="Borovok I."/>
            <person name="Grinberg I.R."/>
            <person name="Lamed R."/>
            <person name="Zhivin O."/>
            <person name="Bayer E.A."/>
            <person name="Brown S.D."/>
        </authorList>
    </citation>
    <scope>NUCLEOTIDE SEQUENCE [LARGE SCALE GENOMIC DNA]</scope>
    <source>
        <strain evidence="3">DSM 2933</strain>
    </source>
</reference>
<dbReference type="SUPFAM" id="SSF55729">
    <property type="entry name" value="Acyl-CoA N-acyltransferases (Nat)"/>
    <property type="match status" value="1"/>
</dbReference>
<keyword evidence="3" id="KW-1185">Reference proteome</keyword>
<dbReference type="STRING" id="398512.Bccel_4668"/>
<dbReference type="eggNOG" id="COG0456">
    <property type="taxonomic scope" value="Bacteria"/>
</dbReference>
<evidence type="ECO:0000259" key="1">
    <source>
        <dbReference type="PROSITE" id="PS51186"/>
    </source>
</evidence>
<dbReference type="InterPro" id="IPR016181">
    <property type="entry name" value="Acyl_CoA_acyltransferase"/>
</dbReference>
<gene>
    <name evidence="2" type="ORF">Bccel_4668</name>
</gene>
<evidence type="ECO:0000313" key="2">
    <source>
        <dbReference type="EMBL" id="KNY29394.1"/>
    </source>
</evidence>
<comment type="caution">
    <text evidence="2">The sequence shown here is derived from an EMBL/GenBank/DDBJ whole genome shotgun (WGS) entry which is preliminary data.</text>
</comment>
<accession>A0A0L6JUJ7</accession>
<dbReference type="PATRIC" id="fig|398512.5.peg.4891"/>
<dbReference type="CDD" id="cd04301">
    <property type="entry name" value="NAT_SF"/>
    <property type="match status" value="1"/>
</dbReference>
<dbReference type="AlphaFoldDB" id="A0A0L6JUJ7"/>
<sequence>MIQLFLNVFETYPSPVFNGDYLKTVMNKQILFKVAVENGRIISIASADMDANNMNAEVTDCATYPEHRGRGILTNLIHSLECDLKKKGFFTLYSLSRAINPGINKALSNLNYKYGGRLVNNCHICGGFEDMNIWVKKLRK</sequence>